<accession>A0A1B7MTQ7</accession>
<dbReference type="SUPFAM" id="SSF48403">
    <property type="entry name" value="Ankyrin repeat"/>
    <property type="match status" value="1"/>
</dbReference>
<dbReference type="PROSITE" id="PS50297">
    <property type="entry name" value="ANK_REP_REGION"/>
    <property type="match status" value="1"/>
</dbReference>
<dbReference type="EMBL" id="KV448455">
    <property type="protein sequence ID" value="OAX35937.1"/>
    <property type="molecule type" value="Genomic_DNA"/>
</dbReference>
<feature type="region of interest" description="Disordered" evidence="4">
    <location>
        <begin position="1"/>
        <end position="30"/>
    </location>
</feature>
<evidence type="ECO:0000256" key="2">
    <source>
        <dbReference type="ARBA" id="ARBA00023043"/>
    </source>
</evidence>
<evidence type="ECO:0000256" key="3">
    <source>
        <dbReference type="PROSITE-ProRule" id="PRU00023"/>
    </source>
</evidence>
<dbReference type="Gene3D" id="1.25.40.20">
    <property type="entry name" value="Ankyrin repeat-containing domain"/>
    <property type="match status" value="1"/>
</dbReference>
<dbReference type="Pfam" id="PF12796">
    <property type="entry name" value="Ank_2"/>
    <property type="match status" value="1"/>
</dbReference>
<evidence type="ECO:0000256" key="1">
    <source>
        <dbReference type="ARBA" id="ARBA00022737"/>
    </source>
</evidence>
<feature type="compositionally biased region" description="Polar residues" evidence="4">
    <location>
        <begin position="1"/>
        <end position="10"/>
    </location>
</feature>
<proteinExistence type="predicted"/>
<dbReference type="AlphaFoldDB" id="A0A1B7MTQ7"/>
<dbReference type="PANTHER" id="PTHR24171:SF9">
    <property type="entry name" value="ANKYRIN REPEAT DOMAIN-CONTAINING PROTEIN 39"/>
    <property type="match status" value="1"/>
</dbReference>
<dbReference type="InterPro" id="IPR002110">
    <property type="entry name" value="Ankyrin_rpt"/>
</dbReference>
<evidence type="ECO:0000256" key="4">
    <source>
        <dbReference type="SAM" id="MobiDB-lite"/>
    </source>
</evidence>
<gene>
    <name evidence="5" type="ORF">K503DRAFT_745205</name>
</gene>
<protein>
    <submittedName>
        <fullName evidence="5">Ankyrin</fullName>
    </submittedName>
</protein>
<dbReference type="STRING" id="1314800.A0A1B7MTQ7"/>
<dbReference type="SMART" id="SM00248">
    <property type="entry name" value="ANK"/>
    <property type="match status" value="3"/>
</dbReference>
<feature type="repeat" description="ANK" evidence="3">
    <location>
        <begin position="67"/>
        <end position="99"/>
    </location>
</feature>
<name>A0A1B7MTQ7_9AGAM</name>
<organism evidence="5 6">
    <name type="scientific">Rhizopogon vinicolor AM-OR11-026</name>
    <dbReference type="NCBI Taxonomy" id="1314800"/>
    <lineage>
        <taxon>Eukaryota</taxon>
        <taxon>Fungi</taxon>
        <taxon>Dikarya</taxon>
        <taxon>Basidiomycota</taxon>
        <taxon>Agaricomycotina</taxon>
        <taxon>Agaricomycetes</taxon>
        <taxon>Agaricomycetidae</taxon>
        <taxon>Boletales</taxon>
        <taxon>Suillineae</taxon>
        <taxon>Rhizopogonaceae</taxon>
        <taxon>Rhizopogon</taxon>
    </lineage>
</organism>
<evidence type="ECO:0000313" key="5">
    <source>
        <dbReference type="EMBL" id="OAX35937.1"/>
    </source>
</evidence>
<keyword evidence="2 3" id="KW-0040">ANK repeat</keyword>
<dbReference type="Proteomes" id="UP000092154">
    <property type="component" value="Unassembled WGS sequence"/>
</dbReference>
<dbReference type="PROSITE" id="PS50088">
    <property type="entry name" value="ANK_REPEAT"/>
    <property type="match status" value="1"/>
</dbReference>
<keyword evidence="6" id="KW-1185">Reference proteome</keyword>
<dbReference type="InParanoid" id="A0A1B7MTQ7"/>
<reference evidence="5 6" key="1">
    <citation type="submission" date="2016-06" db="EMBL/GenBank/DDBJ databases">
        <title>Comparative genomics of the ectomycorrhizal sister species Rhizopogon vinicolor and Rhizopogon vesiculosus (Basidiomycota: Boletales) reveals a divergence of the mating type B locus.</title>
        <authorList>
            <consortium name="DOE Joint Genome Institute"/>
            <person name="Mujic A.B."/>
            <person name="Kuo A."/>
            <person name="Tritt A."/>
            <person name="Lipzen A."/>
            <person name="Chen C."/>
            <person name="Johnson J."/>
            <person name="Sharma A."/>
            <person name="Barry K."/>
            <person name="Grigoriev I.V."/>
            <person name="Spatafora J.W."/>
        </authorList>
    </citation>
    <scope>NUCLEOTIDE SEQUENCE [LARGE SCALE GENOMIC DNA]</scope>
    <source>
        <strain evidence="5 6">AM-OR11-026</strain>
    </source>
</reference>
<dbReference type="InterPro" id="IPR036770">
    <property type="entry name" value="Ankyrin_rpt-contain_sf"/>
</dbReference>
<evidence type="ECO:0000313" key="6">
    <source>
        <dbReference type="Proteomes" id="UP000092154"/>
    </source>
</evidence>
<keyword evidence="1" id="KW-0677">Repeat</keyword>
<sequence length="169" mass="17727">MANETSTGAPISNDHEAHAPKSPNTDSLPADTVDFANRMFDAAREGNSELLLGAVDAGLPPNLTNSKGNTLLMLAAYAGHAELTKGLLQRKADPNRLNDLGQSMIAGAVFKAHDQVVRILAEAGADPRIGKPTALETAHMFGRKELMEVLGAKEGDISTDVPTPPSAHP</sequence>
<dbReference type="PANTHER" id="PTHR24171">
    <property type="entry name" value="ANKYRIN REPEAT DOMAIN-CONTAINING PROTEIN 39-RELATED"/>
    <property type="match status" value="1"/>
</dbReference>
<dbReference type="OrthoDB" id="366390at2759"/>